<protein>
    <submittedName>
        <fullName evidence="2">Uncharacterized protein</fullName>
    </submittedName>
</protein>
<evidence type="ECO:0000313" key="3">
    <source>
        <dbReference type="Proteomes" id="UP000824219"/>
    </source>
</evidence>
<feature type="region of interest" description="Disordered" evidence="1">
    <location>
        <begin position="51"/>
        <end position="91"/>
    </location>
</feature>
<proteinExistence type="predicted"/>
<organism evidence="2 3">
    <name type="scientific">Hemibagrus wyckioides</name>
    <dbReference type="NCBI Taxonomy" id="337641"/>
    <lineage>
        <taxon>Eukaryota</taxon>
        <taxon>Metazoa</taxon>
        <taxon>Chordata</taxon>
        <taxon>Craniata</taxon>
        <taxon>Vertebrata</taxon>
        <taxon>Euteleostomi</taxon>
        <taxon>Actinopterygii</taxon>
        <taxon>Neopterygii</taxon>
        <taxon>Teleostei</taxon>
        <taxon>Ostariophysi</taxon>
        <taxon>Siluriformes</taxon>
        <taxon>Bagridae</taxon>
        <taxon>Hemibagrus</taxon>
    </lineage>
</organism>
<dbReference type="AlphaFoldDB" id="A0A9D3NZ98"/>
<evidence type="ECO:0000313" key="2">
    <source>
        <dbReference type="EMBL" id="KAG7331718.1"/>
    </source>
</evidence>
<accession>A0A9D3NZ98</accession>
<keyword evidence="3" id="KW-1185">Reference proteome</keyword>
<dbReference type="EMBL" id="JAHKSW010000006">
    <property type="protein sequence ID" value="KAG7331718.1"/>
    <property type="molecule type" value="Genomic_DNA"/>
</dbReference>
<feature type="compositionally biased region" description="Basic residues" evidence="1">
    <location>
        <begin position="74"/>
        <end position="85"/>
    </location>
</feature>
<dbReference type="Proteomes" id="UP000824219">
    <property type="component" value="Linkage Group LG06"/>
</dbReference>
<name>A0A9D3NZ98_9TELE</name>
<evidence type="ECO:0000256" key="1">
    <source>
        <dbReference type="SAM" id="MobiDB-lite"/>
    </source>
</evidence>
<gene>
    <name evidence="2" type="ORF">KOW79_005687</name>
</gene>
<sequence length="91" mass="10584">MLPAAQDNLLAVKSSRNAVHEVDRERVKEGIESLRHDWSFTAMSNINSTSFPSFKAEQLGKRLEEEEEEEEGRRRKKKKKKKKKERPCLSA</sequence>
<comment type="caution">
    <text evidence="2">The sequence shown here is derived from an EMBL/GenBank/DDBJ whole genome shotgun (WGS) entry which is preliminary data.</text>
</comment>
<reference evidence="2 3" key="1">
    <citation type="submission" date="2021-06" db="EMBL/GenBank/DDBJ databases">
        <title>Chromosome-level genome assembly of the red-tail catfish (Hemibagrus wyckioides).</title>
        <authorList>
            <person name="Shao F."/>
        </authorList>
    </citation>
    <scope>NUCLEOTIDE SEQUENCE [LARGE SCALE GENOMIC DNA]</scope>
    <source>
        <strain evidence="2">EC202008001</strain>
        <tissue evidence="2">Blood</tissue>
    </source>
</reference>